<accession>A0A843T8V8</accession>
<gene>
    <name evidence="1" type="ORF">Taro_000719</name>
</gene>
<dbReference type="EMBL" id="NMUH01000014">
    <property type="protein sequence ID" value="MQL68458.1"/>
    <property type="molecule type" value="Genomic_DNA"/>
</dbReference>
<keyword evidence="2" id="KW-1185">Reference proteome</keyword>
<comment type="caution">
    <text evidence="1">The sequence shown here is derived from an EMBL/GenBank/DDBJ whole genome shotgun (WGS) entry which is preliminary data.</text>
</comment>
<sequence length="192" mass="21093">MSEVITHIGVPTGLRLTPNSTTTATTTTPNLKAPSLLRDIRHIRFLIVIFISLPSRDDPLLHLPVRLLSLRLSTNTLQVFNHEPLHFSRHGFTTLDILVPCKPPTCKVLLEAGDAPSLARMAAVVALRVGSGELGRSEADPVDSLADGGSRRITLTGRRRFAPMRANRADSLRRAKPCSRHLYHLSASLRLC</sequence>
<name>A0A843T8V8_COLES</name>
<dbReference type="AlphaFoldDB" id="A0A843T8V8"/>
<dbReference type="Proteomes" id="UP000652761">
    <property type="component" value="Unassembled WGS sequence"/>
</dbReference>
<protein>
    <submittedName>
        <fullName evidence="1">Uncharacterized protein</fullName>
    </submittedName>
</protein>
<evidence type="ECO:0000313" key="1">
    <source>
        <dbReference type="EMBL" id="MQL68458.1"/>
    </source>
</evidence>
<reference evidence="1" key="1">
    <citation type="submission" date="2017-07" db="EMBL/GenBank/DDBJ databases">
        <title>Taro Niue Genome Assembly and Annotation.</title>
        <authorList>
            <person name="Atibalentja N."/>
            <person name="Keating K."/>
            <person name="Fields C.J."/>
        </authorList>
    </citation>
    <scope>NUCLEOTIDE SEQUENCE</scope>
    <source>
        <strain evidence="1">Niue_2</strain>
        <tissue evidence="1">Leaf</tissue>
    </source>
</reference>
<organism evidence="1 2">
    <name type="scientific">Colocasia esculenta</name>
    <name type="common">Wild taro</name>
    <name type="synonym">Arum esculentum</name>
    <dbReference type="NCBI Taxonomy" id="4460"/>
    <lineage>
        <taxon>Eukaryota</taxon>
        <taxon>Viridiplantae</taxon>
        <taxon>Streptophyta</taxon>
        <taxon>Embryophyta</taxon>
        <taxon>Tracheophyta</taxon>
        <taxon>Spermatophyta</taxon>
        <taxon>Magnoliopsida</taxon>
        <taxon>Liliopsida</taxon>
        <taxon>Araceae</taxon>
        <taxon>Aroideae</taxon>
        <taxon>Colocasieae</taxon>
        <taxon>Colocasia</taxon>
    </lineage>
</organism>
<evidence type="ECO:0000313" key="2">
    <source>
        <dbReference type="Proteomes" id="UP000652761"/>
    </source>
</evidence>
<proteinExistence type="predicted"/>